<protein>
    <submittedName>
        <fullName evidence="2">Uncharacterized protein</fullName>
    </submittedName>
</protein>
<gene>
    <name evidence="2" type="ORF">H310_08941</name>
</gene>
<dbReference type="RefSeq" id="XP_008873093.1">
    <property type="nucleotide sequence ID" value="XM_008874871.1"/>
</dbReference>
<dbReference type="VEuPathDB" id="FungiDB:H310_08941"/>
<accession>A0A024TW14</accession>
<evidence type="ECO:0000313" key="2">
    <source>
        <dbReference type="EMBL" id="ETV98218.1"/>
    </source>
</evidence>
<sequence>MLQGLMKTLELENQECVLREEGKMMVGIIIDAIKPAGLQEVVKEQIAMQRNKSSKKDVFNCPHATPEEASEVLRAS</sequence>
<organism evidence="2">
    <name type="scientific">Aphanomyces invadans</name>
    <dbReference type="NCBI Taxonomy" id="157072"/>
    <lineage>
        <taxon>Eukaryota</taxon>
        <taxon>Sar</taxon>
        <taxon>Stramenopiles</taxon>
        <taxon>Oomycota</taxon>
        <taxon>Saprolegniomycetes</taxon>
        <taxon>Saprolegniales</taxon>
        <taxon>Verrucalvaceae</taxon>
        <taxon>Aphanomyces</taxon>
    </lineage>
</organism>
<dbReference type="OrthoDB" id="126293at2759"/>
<dbReference type="GeneID" id="20085991"/>
<dbReference type="EMBL" id="KI913970">
    <property type="protein sequence ID" value="ETV98218.1"/>
    <property type="molecule type" value="Genomic_DNA"/>
</dbReference>
<feature type="region of interest" description="Disordered" evidence="1">
    <location>
        <begin position="53"/>
        <end position="76"/>
    </location>
</feature>
<name>A0A024TW14_9STRA</name>
<dbReference type="AlphaFoldDB" id="A0A024TW14"/>
<reference evidence="2" key="1">
    <citation type="submission" date="2013-12" db="EMBL/GenBank/DDBJ databases">
        <title>The Genome Sequence of Aphanomyces invadans NJM9701.</title>
        <authorList>
            <consortium name="The Broad Institute Genomics Platform"/>
            <person name="Russ C."/>
            <person name="Tyler B."/>
            <person name="van West P."/>
            <person name="Dieguez-Uribeondo J."/>
            <person name="Young S.K."/>
            <person name="Zeng Q."/>
            <person name="Gargeya S."/>
            <person name="Fitzgerald M."/>
            <person name="Abouelleil A."/>
            <person name="Alvarado L."/>
            <person name="Chapman S.B."/>
            <person name="Gainer-Dewar J."/>
            <person name="Goldberg J."/>
            <person name="Griggs A."/>
            <person name="Gujja S."/>
            <person name="Hansen M."/>
            <person name="Howarth C."/>
            <person name="Imamovic A."/>
            <person name="Ireland A."/>
            <person name="Larimer J."/>
            <person name="McCowan C."/>
            <person name="Murphy C."/>
            <person name="Pearson M."/>
            <person name="Poon T.W."/>
            <person name="Priest M."/>
            <person name="Roberts A."/>
            <person name="Saif S."/>
            <person name="Shea T."/>
            <person name="Sykes S."/>
            <person name="Wortman J."/>
            <person name="Nusbaum C."/>
            <person name="Birren B."/>
        </authorList>
    </citation>
    <scope>NUCLEOTIDE SEQUENCE [LARGE SCALE GENOMIC DNA]</scope>
    <source>
        <strain evidence="2">NJM9701</strain>
    </source>
</reference>
<proteinExistence type="predicted"/>
<evidence type="ECO:0000256" key="1">
    <source>
        <dbReference type="SAM" id="MobiDB-lite"/>
    </source>
</evidence>